<dbReference type="Gene3D" id="3.40.50.300">
    <property type="entry name" value="P-loop containing nucleotide triphosphate hydrolases"/>
    <property type="match status" value="1"/>
</dbReference>
<dbReference type="Gene3D" id="3.40.50.1820">
    <property type="entry name" value="alpha/beta hydrolase"/>
    <property type="match status" value="1"/>
</dbReference>
<dbReference type="OrthoDB" id="5086500at2759"/>
<reference evidence="1 2" key="1">
    <citation type="submission" date="2018-05" db="EMBL/GenBank/DDBJ databases">
        <title>Genome sequencing and assembly of the regulated plant pathogen Lachnellula willkommii and related sister species for the development of diagnostic species identification markers.</title>
        <authorList>
            <person name="Giroux E."/>
            <person name="Bilodeau G."/>
        </authorList>
    </citation>
    <scope>NUCLEOTIDE SEQUENCE [LARGE SCALE GENOMIC DNA]</scope>
    <source>
        <strain evidence="1 2">CBS 160.35</strain>
    </source>
</reference>
<dbReference type="Proteomes" id="UP000443090">
    <property type="component" value="Unassembled WGS sequence"/>
</dbReference>
<dbReference type="PANTHER" id="PTHR46082:SF11">
    <property type="entry name" value="AAA+ ATPASE DOMAIN-CONTAINING PROTEIN-RELATED"/>
    <property type="match status" value="1"/>
</dbReference>
<comment type="caution">
    <text evidence="1">The sequence shown here is derived from an EMBL/GenBank/DDBJ whole genome shotgun (WGS) entry which is preliminary data.</text>
</comment>
<proteinExistence type="predicted"/>
<protein>
    <submittedName>
        <fullName evidence="1">Nephrocystin</fullName>
    </submittedName>
</protein>
<dbReference type="AlphaFoldDB" id="A0A8H8RG89"/>
<dbReference type="Pfam" id="PF13374">
    <property type="entry name" value="TPR_10"/>
    <property type="match status" value="2"/>
</dbReference>
<dbReference type="InterPro" id="IPR029058">
    <property type="entry name" value="AB_hydrolase_fold"/>
</dbReference>
<name>A0A8H8RG89_9HELO</name>
<dbReference type="InterPro" id="IPR011990">
    <property type="entry name" value="TPR-like_helical_dom_sf"/>
</dbReference>
<evidence type="ECO:0000313" key="1">
    <source>
        <dbReference type="EMBL" id="TVY33724.1"/>
    </source>
</evidence>
<organism evidence="1 2">
    <name type="scientific">Lachnellula occidentalis</name>
    <dbReference type="NCBI Taxonomy" id="215460"/>
    <lineage>
        <taxon>Eukaryota</taxon>
        <taxon>Fungi</taxon>
        <taxon>Dikarya</taxon>
        <taxon>Ascomycota</taxon>
        <taxon>Pezizomycotina</taxon>
        <taxon>Leotiomycetes</taxon>
        <taxon>Helotiales</taxon>
        <taxon>Lachnaceae</taxon>
        <taxon>Lachnellula</taxon>
    </lineage>
</organism>
<dbReference type="Gene3D" id="1.25.40.10">
    <property type="entry name" value="Tetratricopeptide repeat domain"/>
    <property type="match status" value="2"/>
</dbReference>
<dbReference type="PANTHER" id="PTHR46082">
    <property type="entry name" value="ATP/GTP-BINDING PROTEIN-RELATED"/>
    <property type="match status" value="1"/>
</dbReference>
<dbReference type="SUPFAM" id="SSF52540">
    <property type="entry name" value="P-loop containing nucleoside triphosphate hydrolases"/>
    <property type="match status" value="1"/>
</dbReference>
<dbReference type="SUPFAM" id="SSF48452">
    <property type="entry name" value="TPR-like"/>
    <property type="match status" value="3"/>
</dbReference>
<gene>
    <name evidence="1" type="primary">nphp3</name>
    <name evidence="1" type="ORF">LOCC1_G007950</name>
</gene>
<dbReference type="InterPro" id="IPR027417">
    <property type="entry name" value="P-loop_NTPase"/>
</dbReference>
<dbReference type="EMBL" id="QGMI01001317">
    <property type="protein sequence ID" value="TVY33724.1"/>
    <property type="molecule type" value="Genomic_DNA"/>
</dbReference>
<evidence type="ECO:0000313" key="2">
    <source>
        <dbReference type="Proteomes" id="UP000443090"/>
    </source>
</evidence>
<keyword evidence="2" id="KW-1185">Reference proteome</keyword>
<dbReference type="Pfam" id="PF13424">
    <property type="entry name" value="TPR_12"/>
    <property type="match status" value="2"/>
</dbReference>
<dbReference type="SUPFAM" id="SSF53474">
    <property type="entry name" value="alpha/beta-Hydrolases"/>
    <property type="match status" value="1"/>
</dbReference>
<sequence>MPSELLHLNTVSSKNDANGDPDPDSQDASVDIVAIHGLNESTNEAWTDPATGILWLRDLLPKAIPVARVLSFGYDASAAGFYRAGCADMIQRHAHTLVANLEGDRNIEDCSHRPIIFVCHGLGGIIVKKALAYSASRTSALVTHLHTIFVSTFGILFFGTPHNSTDIARWLMLESAQSAEARSIRSHGQFDVAINSLETITDQFAPLMKQFHIFFFWEEVQTKTRHELAYIVEESSAAPILDNTERSGIDTTHSGMTKFSNTYSSSYRTVIAALIRYSLEAPRVITRRWEVAQASLARERSNEAFEITGLAFDIHEDPLYGRISIAAERQQSRHFYPPPQSTTDFIGREEVFSILHNALLSTDVANSPNKQRRFVVYGMGGCGKTQLCSKFARENQKQYWAVFTIHAASIETAKDSFAKIGKIGGLEDTENAGKYWLSQLEEPWLLIIDNADNPGLDLPSFFPEGENGTILITTRNPDFRSYGNSGNIELKGLKEGEALHLLLKQADVPRPWDTATEAAGNEITRTLGYLALALIQAGTSIYRRICGLKDYLNFHRYYRNQRREKDFGNADDDIVYCAFDFSIGYLQGKNTTVSQDAIELLNIVGFYHFEHIPVGLFTRAVDNRLNRFENSTKQPVSSRLLAAILIRLQPPPTLPKFLRQNRGTLHPYRARRALHELYSLSLITYDGNDGSFSLHPLVHAWATDRLDRRGKALWAQIALNTLTEAILLPPEDAGESHGQFRKDVLPHLDACLAACPIAINNYNTRIGRLQLASARFFQQTLLLVIRDQVVNAAKCGYVYAERGRFEEATAYLSIVKDTLVQTLGYENEKTMAAMLGLAGTCWGLGRLEEAIALQKRVVEARKKVFGPKHHNTLIAMDQLGRSYWLHGQYHEALSLQQRTTAQMKEALGPDHDDTLAAMDNMGVTLGSWQRFRESMEIHQQVLRYREKRLGPTNLDTLTTMNNFSMALLDLKRPKEAKDVMQKVYEERKLQLGKEHPWTLWALCNLAKINTELQLLREAEAMLIDGIAAGKRSLSENHLGVLMGYGELARVYARQGRFEEAEELTLDMIGRLEESRGHEHPDTVYAFWKLSQIYEKKLEIEKGIRACGVALERATKRLTKRHPYYEMISAQLSLLQRQLHQRPKDLPKDPSPISRQNEDHLVRQFRPRNQKTW</sequence>
<dbReference type="InterPro" id="IPR053137">
    <property type="entry name" value="NLR-like"/>
</dbReference>
<accession>A0A8H8RG89</accession>